<keyword evidence="3" id="KW-1185">Reference proteome</keyword>
<dbReference type="EMBL" id="MU006319">
    <property type="protein sequence ID" value="KAF2848238.1"/>
    <property type="molecule type" value="Genomic_DNA"/>
</dbReference>
<evidence type="ECO:0000313" key="2">
    <source>
        <dbReference type="EMBL" id="KAF2848238.1"/>
    </source>
</evidence>
<name>A0A6A7B1K8_9PLEO</name>
<feature type="compositionally biased region" description="Pro residues" evidence="1">
    <location>
        <begin position="117"/>
        <end position="131"/>
    </location>
</feature>
<protein>
    <submittedName>
        <fullName evidence="2">Uncharacterized protein</fullName>
    </submittedName>
</protein>
<proteinExistence type="predicted"/>
<feature type="compositionally biased region" description="Polar residues" evidence="1">
    <location>
        <begin position="144"/>
        <end position="155"/>
    </location>
</feature>
<accession>A0A6A7B1K8</accession>
<dbReference type="Proteomes" id="UP000799423">
    <property type="component" value="Unassembled WGS sequence"/>
</dbReference>
<evidence type="ECO:0000256" key="1">
    <source>
        <dbReference type="SAM" id="MobiDB-lite"/>
    </source>
</evidence>
<feature type="compositionally biased region" description="Basic and acidic residues" evidence="1">
    <location>
        <begin position="92"/>
        <end position="104"/>
    </location>
</feature>
<reference evidence="2" key="1">
    <citation type="submission" date="2020-01" db="EMBL/GenBank/DDBJ databases">
        <authorList>
            <consortium name="DOE Joint Genome Institute"/>
            <person name="Haridas S."/>
            <person name="Albert R."/>
            <person name="Binder M."/>
            <person name="Bloem J."/>
            <person name="Labutti K."/>
            <person name="Salamov A."/>
            <person name="Andreopoulos B."/>
            <person name="Baker S.E."/>
            <person name="Barry K."/>
            <person name="Bills G."/>
            <person name="Bluhm B.H."/>
            <person name="Cannon C."/>
            <person name="Castanera R."/>
            <person name="Culley D.E."/>
            <person name="Daum C."/>
            <person name="Ezra D."/>
            <person name="Gonzalez J.B."/>
            <person name="Henrissat B."/>
            <person name="Kuo A."/>
            <person name="Liang C."/>
            <person name="Lipzen A."/>
            <person name="Lutzoni F."/>
            <person name="Magnuson J."/>
            <person name="Mondo S."/>
            <person name="Nolan M."/>
            <person name="Ohm R."/>
            <person name="Pangilinan J."/>
            <person name="Park H.-J."/>
            <person name="Ramirez L."/>
            <person name="Alfaro M."/>
            <person name="Sun H."/>
            <person name="Tritt A."/>
            <person name="Yoshinaga Y."/>
            <person name="Zwiers L.-H."/>
            <person name="Turgeon B.G."/>
            <person name="Goodwin S.B."/>
            <person name="Spatafora J.W."/>
            <person name="Crous P.W."/>
            <person name="Grigoriev I.V."/>
        </authorList>
    </citation>
    <scope>NUCLEOTIDE SEQUENCE</scope>
    <source>
        <strain evidence="2">IPT5</strain>
    </source>
</reference>
<sequence>MAFKLQQGVEYISHKDPEHDHIQSLHDYESCTSCDCAEVKELGQHCQHCYHCPPCSSAVAMGCRPCPSSPDNSIYLSYIVRRRKGDSSDDGSNDHDCEKVREGGQDGEEWSSCMEPPQSPDFYPPDSPPPLDNEEDVAGDQIEAKTNTRGTPPEQ</sequence>
<gene>
    <name evidence="2" type="ORF">T440DRAFT_470346</name>
</gene>
<feature type="region of interest" description="Disordered" evidence="1">
    <location>
        <begin position="84"/>
        <end position="155"/>
    </location>
</feature>
<evidence type="ECO:0000313" key="3">
    <source>
        <dbReference type="Proteomes" id="UP000799423"/>
    </source>
</evidence>
<dbReference type="AlphaFoldDB" id="A0A6A7B1K8"/>
<dbReference type="OrthoDB" id="3799430at2759"/>
<organism evidence="2 3">
    <name type="scientific">Plenodomus tracheiphilus IPT5</name>
    <dbReference type="NCBI Taxonomy" id="1408161"/>
    <lineage>
        <taxon>Eukaryota</taxon>
        <taxon>Fungi</taxon>
        <taxon>Dikarya</taxon>
        <taxon>Ascomycota</taxon>
        <taxon>Pezizomycotina</taxon>
        <taxon>Dothideomycetes</taxon>
        <taxon>Pleosporomycetidae</taxon>
        <taxon>Pleosporales</taxon>
        <taxon>Pleosporineae</taxon>
        <taxon>Leptosphaeriaceae</taxon>
        <taxon>Plenodomus</taxon>
    </lineage>
</organism>